<dbReference type="AlphaFoldDB" id="A0A364V4G8"/>
<evidence type="ECO:0000256" key="1">
    <source>
        <dbReference type="SAM" id="MobiDB-lite"/>
    </source>
</evidence>
<name>A0A364V4G8_9CORY</name>
<gene>
    <name evidence="2" type="ORF">DLJ54_07920</name>
</gene>
<comment type="caution">
    <text evidence="2">The sequence shown here is derived from an EMBL/GenBank/DDBJ whole genome shotgun (WGS) entry which is preliminary data.</text>
</comment>
<organism evidence="2 3">
    <name type="scientific">Corynebacterium heidelbergense</name>
    <dbReference type="NCBI Taxonomy" id="2055947"/>
    <lineage>
        <taxon>Bacteria</taxon>
        <taxon>Bacillati</taxon>
        <taxon>Actinomycetota</taxon>
        <taxon>Actinomycetes</taxon>
        <taxon>Mycobacteriales</taxon>
        <taxon>Corynebacteriaceae</taxon>
        <taxon>Corynebacterium</taxon>
    </lineage>
</organism>
<dbReference type="EMBL" id="QHCV01000083">
    <property type="protein sequence ID" value="RAV31517.1"/>
    <property type="molecule type" value="Genomic_DNA"/>
</dbReference>
<reference evidence="2 3" key="1">
    <citation type="journal article" date="2018" name="Syst. Appl. Microbiol.">
        <title>Corynebacterium heidelbergense sp. nov., isolated from the preen glands of Egyptian geese (Alopochen aegyptiacus).</title>
        <authorList>
            <person name="Braun M.S."/>
            <person name="Wang E."/>
            <person name="Zimmermann S."/>
            <person name="Wink M."/>
        </authorList>
    </citation>
    <scope>NUCLEOTIDE SEQUENCE [LARGE SCALE GENOMIC DNA]</scope>
    <source>
        <strain evidence="2 3">647</strain>
    </source>
</reference>
<accession>A0A364V4G8</accession>
<evidence type="ECO:0000313" key="2">
    <source>
        <dbReference type="EMBL" id="RAV31517.1"/>
    </source>
</evidence>
<evidence type="ECO:0000313" key="3">
    <source>
        <dbReference type="Proteomes" id="UP000251577"/>
    </source>
</evidence>
<feature type="region of interest" description="Disordered" evidence="1">
    <location>
        <begin position="211"/>
        <end position="236"/>
    </location>
</feature>
<protein>
    <submittedName>
        <fullName evidence="2">Uncharacterized protein</fullName>
    </submittedName>
</protein>
<proteinExistence type="predicted"/>
<dbReference type="Proteomes" id="UP000251577">
    <property type="component" value="Unassembled WGS sequence"/>
</dbReference>
<keyword evidence="3" id="KW-1185">Reference proteome</keyword>
<sequence length="236" mass="26441">MDDGPESPEEVALDFHPQAVRPNFLWTAKLPTHWAFLDTHPSRWKRQLDRIVEEYFAGRRAPAAERRILLRHLEQLVQGAQNQKVLFTFLMPGVVREGEVSACTVFLRWQNSSPTLASLRDLEATFGPSKELVHYRTGAGDPYVAFSETGKTGPLTDRRPIFHHQAFVPIPTTTWTLAVAGSAPTEETSQHVRDVVLRIANSIRAYPETTGQRILGDPESGELRSDGTSAVRYVSP</sequence>